<dbReference type="PANTHER" id="PTHR37685:SF1">
    <property type="entry name" value="GEO11136P1-RELATED"/>
    <property type="match status" value="1"/>
</dbReference>
<reference evidence="3" key="1">
    <citation type="journal article" date="2021" name="Elife">
        <title>Highly contiguous assemblies of 101 drosophilid genomes.</title>
        <authorList>
            <person name="Kim B.Y."/>
            <person name="Wang J.R."/>
            <person name="Miller D.E."/>
            <person name="Barmina O."/>
            <person name="Delaney E."/>
            <person name="Thompson A."/>
            <person name="Comeault A.A."/>
            <person name="Peede D."/>
            <person name="D'Agostino E.R."/>
            <person name="Pelaez J."/>
            <person name="Aguilar J.M."/>
            <person name="Haji D."/>
            <person name="Matsunaga T."/>
            <person name="Armstrong E.E."/>
            <person name="Zych M."/>
            <person name="Ogawa Y."/>
            <person name="Stamenkovic-Radak M."/>
            <person name="Jelic M."/>
            <person name="Veselinovic M.S."/>
            <person name="Tanaskovic M."/>
            <person name="Eric P."/>
            <person name="Gao J.J."/>
            <person name="Katoh T.K."/>
            <person name="Toda M.J."/>
            <person name="Watabe H."/>
            <person name="Watada M."/>
            <person name="Davis J.S."/>
            <person name="Moyle L.C."/>
            <person name="Manoli G."/>
            <person name="Bertolini E."/>
            <person name="Kostal V."/>
            <person name="Hawley R.S."/>
            <person name="Takahashi A."/>
            <person name="Jones C.D."/>
            <person name="Price D.K."/>
            <person name="Whiteman N."/>
            <person name="Kopp A."/>
            <person name="Matute D.R."/>
            <person name="Petrov D.A."/>
        </authorList>
    </citation>
    <scope>NUCLEOTIDE SEQUENCE [LARGE SCALE GENOMIC DNA]</scope>
</reference>
<evidence type="ECO:0000313" key="3">
    <source>
        <dbReference type="Proteomes" id="UP001652680"/>
    </source>
</evidence>
<reference evidence="4" key="2">
    <citation type="submission" date="2025-04" db="UniProtKB">
        <authorList>
            <consortium name="RefSeq"/>
        </authorList>
    </citation>
    <scope>IDENTIFICATION</scope>
</reference>
<dbReference type="InterPro" id="IPR031734">
    <property type="entry name" value="MBF2"/>
</dbReference>
<evidence type="ECO:0000256" key="1">
    <source>
        <dbReference type="SAM" id="SignalP"/>
    </source>
</evidence>
<proteinExistence type="predicted"/>
<protein>
    <submittedName>
        <fullName evidence="4">Probable salivary secreted peptide</fullName>
    </submittedName>
</protein>
<feature type="chain" id="PRO_5027537559" evidence="1">
    <location>
        <begin position="19"/>
        <end position="128"/>
    </location>
</feature>
<evidence type="ECO:0000313" key="4">
    <source>
        <dbReference type="RefSeq" id="XP_016980916.1"/>
    </source>
</evidence>
<dbReference type="EnsemblMetazoa" id="XM_017125427.2">
    <property type="protein sequence ID" value="XP_016980916.1"/>
    <property type="gene ID" value="LOC108045933"/>
</dbReference>
<dbReference type="PANTHER" id="PTHR37685">
    <property type="entry name" value="GEO11136P1-RELATED"/>
    <property type="match status" value="1"/>
</dbReference>
<evidence type="ECO:0000313" key="2">
    <source>
        <dbReference type="EnsemblMetazoa" id="XP_016980916.1"/>
    </source>
</evidence>
<sequence>MSHLVNSILVAIAIVAIANEVCGGGSTVFGVLERGAKLLHKDEIVEPHKLLRIAQRKITYKAPHLQKIGAIVITDNSESKGGKAVLLEGGPPSSFAVVRFKSERNHGLNFTMEIFDTPPPCDRCNQLG</sequence>
<dbReference type="OrthoDB" id="8192785at2759"/>
<name>A0A6P4F6C8_DRORH</name>
<dbReference type="RefSeq" id="XP_016980916.1">
    <property type="nucleotide sequence ID" value="XM_017125427.1"/>
</dbReference>
<keyword evidence="3" id="KW-1185">Reference proteome</keyword>
<reference evidence="2" key="3">
    <citation type="submission" date="2025-05" db="UniProtKB">
        <authorList>
            <consortium name="EnsemblMetazoa"/>
        </authorList>
    </citation>
    <scope>IDENTIFICATION</scope>
</reference>
<gene>
    <name evidence="4" type="primary">LOC108045933</name>
    <name evidence="2" type="synonym">108045933</name>
</gene>
<dbReference type="GeneID" id="108045933"/>
<keyword evidence="1" id="KW-0732">Signal</keyword>
<dbReference type="Pfam" id="PF15868">
    <property type="entry name" value="MBF2"/>
    <property type="match status" value="1"/>
</dbReference>
<dbReference type="Proteomes" id="UP001652680">
    <property type="component" value="Unassembled WGS sequence"/>
</dbReference>
<dbReference type="AlphaFoldDB" id="A0A6P4F6C8"/>
<feature type="signal peptide" evidence="1">
    <location>
        <begin position="1"/>
        <end position="18"/>
    </location>
</feature>
<accession>A0A6P4F6C8</accession>
<organism evidence="4">
    <name type="scientific">Drosophila rhopaloa</name>
    <name type="common">Fruit fly</name>
    <dbReference type="NCBI Taxonomy" id="1041015"/>
    <lineage>
        <taxon>Eukaryota</taxon>
        <taxon>Metazoa</taxon>
        <taxon>Ecdysozoa</taxon>
        <taxon>Arthropoda</taxon>
        <taxon>Hexapoda</taxon>
        <taxon>Insecta</taxon>
        <taxon>Pterygota</taxon>
        <taxon>Neoptera</taxon>
        <taxon>Endopterygota</taxon>
        <taxon>Diptera</taxon>
        <taxon>Brachycera</taxon>
        <taxon>Muscomorpha</taxon>
        <taxon>Ephydroidea</taxon>
        <taxon>Drosophilidae</taxon>
        <taxon>Drosophila</taxon>
        <taxon>Sophophora</taxon>
    </lineage>
</organism>